<dbReference type="InterPro" id="IPR008927">
    <property type="entry name" value="6-PGluconate_DH-like_C_sf"/>
</dbReference>
<dbReference type="InterPro" id="IPR036291">
    <property type="entry name" value="NAD(P)-bd_dom_sf"/>
</dbReference>
<evidence type="ECO:0000313" key="3">
    <source>
        <dbReference type="EMBL" id="KAF4458295.1"/>
    </source>
</evidence>
<protein>
    <submittedName>
        <fullName evidence="3">3-hydroxyacid dehydrogenase reductase</fullName>
    </submittedName>
</protein>
<dbReference type="AlphaFoldDB" id="A0A8H4P403"/>
<comment type="caution">
    <text evidence="3">The sequence shown here is derived from an EMBL/GenBank/DDBJ whole genome shotgun (WGS) entry which is preliminary data.</text>
</comment>
<dbReference type="Gene3D" id="1.10.1040.10">
    <property type="entry name" value="N-(1-d-carboxylethyl)-l-norvaline Dehydrogenase, domain 2"/>
    <property type="match status" value="2"/>
</dbReference>
<evidence type="ECO:0000259" key="2">
    <source>
        <dbReference type="Pfam" id="PF14833"/>
    </source>
</evidence>
<dbReference type="Proteomes" id="UP000554235">
    <property type="component" value="Unassembled WGS sequence"/>
</dbReference>
<dbReference type="SUPFAM" id="SSF48179">
    <property type="entry name" value="6-phosphogluconate dehydrogenase C-terminal domain-like"/>
    <property type="match status" value="2"/>
</dbReference>
<dbReference type="OrthoDB" id="48988at2759"/>
<dbReference type="Pfam" id="PF03446">
    <property type="entry name" value="NAD_binding_2"/>
    <property type="match status" value="1"/>
</dbReference>
<proteinExistence type="predicted"/>
<dbReference type="EMBL" id="JAADYS010002513">
    <property type="protein sequence ID" value="KAF4458295.1"/>
    <property type="molecule type" value="Genomic_DNA"/>
</dbReference>
<accession>A0A8H4P403</accession>
<organism evidence="3 4">
    <name type="scientific">Fusarium albosuccineum</name>
    <dbReference type="NCBI Taxonomy" id="1237068"/>
    <lineage>
        <taxon>Eukaryota</taxon>
        <taxon>Fungi</taxon>
        <taxon>Dikarya</taxon>
        <taxon>Ascomycota</taxon>
        <taxon>Pezizomycotina</taxon>
        <taxon>Sordariomycetes</taxon>
        <taxon>Hypocreomycetidae</taxon>
        <taxon>Hypocreales</taxon>
        <taxon>Nectriaceae</taxon>
        <taxon>Fusarium</taxon>
        <taxon>Fusarium decemcellulare species complex</taxon>
    </lineage>
</organism>
<dbReference type="InterPro" id="IPR013328">
    <property type="entry name" value="6PGD_dom2"/>
</dbReference>
<evidence type="ECO:0000259" key="1">
    <source>
        <dbReference type="Pfam" id="PF03446"/>
    </source>
</evidence>
<name>A0A8H4P403_9HYPO</name>
<dbReference type="InterPro" id="IPR029154">
    <property type="entry name" value="HIBADH-like_NADP-bd"/>
</dbReference>
<evidence type="ECO:0000313" key="4">
    <source>
        <dbReference type="Proteomes" id="UP000554235"/>
    </source>
</evidence>
<gene>
    <name evidence="3" type="ORF">FALBO_14971</name>
</gene>
<reference evidence="3 4" key="1">
    <citation type="submission" date="2020-01" db="EMBL/GenBank/DDBJ databases">
        <title>Identification and distribution of gene clusters putatively required for synthesis of sphingolipid metabolism inhibitors in phylogenetically diverse species of the filamentous fungus Fusarium.</title>
        <authorList>
            <person name="Kim H.-S."/>
            <person name="Busman M."/>
            <person name="Brown D.W."/>
            <person name="Divon H."/>
            <person name="Uhlig S."/>
            <person name="Proctor R.H."/>
        </authorList>
    </citation>
    <scope>NUCLEOTIDE SEQUENCE [LARGE SCALE GENOMIC DNA]</scope>
    <source>
        <strain evidence="3 4">NRRL 20459</strain>
    </source>
</reference>
<dbReference type="GO" id="GO:0051287">
    <property type="term" value="F:NAD binding"/>
    <property type="evidence" value="ECO:0007669"/>
    <property type="project" value="InterPro"/>
</dbReference>
<keyword evidence="4" id="KW-1185">Reference proteome</keyword>
<dbReference type="PANTHER" id="PTHR43060:SF17">
    <property type="entry name" value="L-THREONATE DEHYDROGENASE"/>
    <property type="match status" value="1"/>
</dbReference>
<dbReference type="InterPro" id="IPR006115">
    <property type="entry name" value="6PGDH_NADP-bd"/>
</dbReference>
<feature type="domain" description="3-hydroxyisobutyrate dehydrogenase-like NAD-binding" evidence="2">
    <location>
        <begin position="187"/>
        <end position="307"/>
    </location>
</feature>
<dbReference type="PANTHER" id="PTHR43060">
    <property type="entry name" value="3-HYDROXYISOBUTYRATE DEHYDROGENASE-LIKE 1, MITOCHONDRIAL-RELATED"/>
    <property type="match status" value="1"/>
</dbReference>
<dbReference type="Pfam" id="PF14833">
    <property type="entry name" value="NAD_binding_11"/>
    <property type="match status" value="1"/>
</dbReference>
<dbReference type="SUPFAM" id="SSF51735">
    <property type="entry name" value="NAD(P)-binding Rossmann-fold domains"/>
    <property type="match status" value="1"/>
</dbReference>
<feature type="domain" description="6-phosphogluconate dehydrogenase NADP-binding" evidence="1">
    <location>
        <begin position="10"/>
        <end position="170"/>
    </location>
</feature>
<sequence length="441" mass="47221">MSTTSSLPRVSVCGLGAMGIGMSRNLLKKGFQVSGYDIVPQLVKRFVQSGGKATSSPREAAQNADVLLIMVINSTQVAEVLFEEEVGAISGLSKNAAIIISSTVPGAYCKEVRRRLDSEFGRPDLLLLDCPVSGGASGAADGTLTVFASGTDQEMSLVHPVLKAVSSQIYRVRVNLSASLSAFGPLGSGANGKVCHQVMPEIAIALVAEVLALSVRAGLNTREVYDHLQSGEGASWVFKNRIPHALENDETVYSAMTNSQKDSSIIVRTAGEKSYPVPLVAMAEQVYQTAVYIGLAKVDDSALWRLYLQGYPDDAVHQQTKFKPDSETLAITLQDIEDIVVGVHLAATAETRGFTQAVRLDADQIFDIIYGAAGWNKQVEKYASKMRKGPWFLREVEEAKVIGSRLAKAVRKASSIGAPLPIASVAVQMFQMQVGLSLQAD</sequence>
<dbReference type="Gene3D" id="3.40.50.720">
    <property type="entry name" value="NAD(P)-binding Rossmann-like Domain"/>
    <property type="match status" value="1"/>
</dbReference>
<dbReference type="GO" id="GO:0050661">
    <property type="term" value="F:NADP binding"/>
    <property type="evidence" value="ECO:0007669"/>
    <property type="project" value="InterPro"/>
</dbReference>